<evidence type="ECO:0000259" key="12">
    <source>
        <dbReference type="SMART" id="SM00863"/>
    </source>
</evidence>
<dbReference type="AlphaFoldDB" id="A0A383D872"/>
<dbReference type="InterPro" id="IPR012947">
    <property type="entry name" value="tRNA_SAD"/>
</dbReference>
<keyword evidence="4" id="KW-0479">Metal-binding</keyword>
<evidence type="ECO:0000256" key="4">
    <source>
        <dbReference type="ARBA" id="ARBA00022723"/>
    </source>
</evidence>
<dbReference type="Gene3D" id="3.30.930.10">
    <property type="entry name" value="Bira Bifunctional Protein, Domain 2"/>
    <property type="match status" value="1"/>
</dbReference>
<comment type="catalytic activity">
    <reaction evidence="11">
        <text>tRNA(Thr) + L-threonine + ATP = L-threonyl-tRNA(Thr) + AMP + diphosphate + H(+)</text>
        <dbReference type="Rhea" id="RHEA:24624"/>
        <dbReference type="Rhea" id="RHEA-COMP:9670"/>
        <dbReference type="Rhea" id="RHEA-COMP:9704"/>
        <dbReference type="ChEBI" id="CHEBI:15378"/>
        <dbReference type="ChEBI" id="CHEBI:30616"/>
        <dbReference type="ChEBI" id="CHEBI:33019"/>
        <dbReference type="ChEBI" id="CHEBI:57926"/>
        <dbReference type="ChEBI" id="CHEBI:78442"/>
        <dbReference type="ChEBI" id="CHEBI:78534"/>
        <dbReference type="ChEBI" id="CHEBI:456215"/>
        <dbReference type="EC" id="6.1.1.3"/>
    </reaction>
</comment>
<evidence type="ECO:0000256" key="3">
    <source>
        <dbReference type="ARBA" id="ARBA00022598"/>
    </source>
</evidence>
<evidence type="ECO:0000256" key="9">
    <source>
        <dbReference type="ARBA" id="ARBA00023146"/>
    </source>
</evidence>
<proteinExistence type="inferred from homology"/>
<dbReference type="Gene3D" id="3.30.980.10">
    <property type="entry name" value="Threonyl-trna Synthetase, Chain A, domain 2"/>
    <property type="match status" value="1"/>
</dbReference>
<dbReference type="InterPro" id="IPR018163">
    <property type="entry name" value="Thr/Ala-tRNA-synth_IIc_edit"/>
</dbReference>
<evidence type="ECO:0000256" key="2">
    <source>
        <dbReference type="ARBA" id="ARBA00013163"/>
    </source>
</evidence>
<dbReference type="GO" id="GO:0006435">
    <property type="term" value="P:threonyl-tRNA aminoacylation"/>
    <property type="evidence" value="ECO:0007669"/>
    <property type="project" value="TreeGrafter"/>
</dbReference>
<gene>
    <name evidence="13" type="ORF">METZ01_LOCUS493611</name>
</gene>
<dbReference type="GO" id="GO:0004829">
    <property type="term" value="F:threonine-tRNA ligase activity"/>
    <property type="evidence" value="ECO:0007669"/>
    <property type="project" value="UniProtKB-EC"/>
</dbReference>
<dbReference type="SMART" id="SM00863">
    <property type="entry name" value="tRNA_SAD"/>
    <property type="match status" value="1"/>
</dbReference>
<feature type="non-terminal residue" evidence="13">
    <location>
        <position position="236"/>
    </location>
</feature>
<keyword evidence="3" id="KW-0436">Ligase</keyword>
<keyword evidence="9" id="KW-0030">Aminoacyl-tRNA synthetase</keyword>
<dbReference type="Pfam" id="PF07973">
    <property type="entry name" value="tRNA_SAD"/>
    <property type="match status" value="1"/>
</dbReference>
<dbReference type="GO" id="GO:0005524">
    <property type="term" value="F:ATP binding"/>
    <property type="evidence" value="ECO:0007669"/>
    <property type="project" value="UniProtKB-KW"/>
</dbReference>
<keyword evidence="5" id="KW-0547">Nucleotide-binding</keyword>
<sequence length="236" mass="27964">TTKDKEGLEVIRHDAAHVLAMAVQELFPETQVTIGPVIEDGFYYDFSRKKPFTSEDLTKIENKMKKIVDRNDLTKREVWKRDEAIKHFKKIGEQYKAEIIEDIPRNEEISIYHHGKWHDLCKGPHLPSTGKIGKAFKLTKVSGAYWRGDSNNEMLQRIYGTCWRNKKELDEYLLRLEEAEKRDHRKLGKEMDLFHFREESPGAVFWHHKGWTLFQTLIDYMRQKQKKAGYKEINTP</sequence>
<dbReference type="Gene3D" id="3.30.54.20">
    <property type="match status" value="1"/>
</dbReference>
<dbReference type="SUPFAM" id="SSF55186">
    <property type="entry name" value="ThrRS/AlaRS common domain"/>
    <property type="match status" value="1"/>
</dbReference>
<dbReference type="EMBL" id="UINC01215184">
    <property type="protein sequence ID" value="SVE40757.1"/>
    <property type="molecule type" value="Genomic_DNA"/>
</dbReference>
<reference evidence="13" key="1">
    <citation type="submission" date="2018-05" db="EMBL/GenBank/DDBJ databases">
        <authorList>
            <person name="Lanie J.A."/>
            <person name="Ng W.-L."/>
            <person name="Kazmierczak K.M."/>
            <person name="Andrzejewski T.M."/>
            <person name="Davidsen T.M."/>
            <person name="Wayne K.J."/>
            <person name="Tettelin H."/>
            <person name="Glass J.I."/>
            <person name="Rusch D."/>
            <person name="Podicherti R."/>
            <person name="Tsui H.-C.T."/>
            <person name="Winkler M.E."/>
        </authorList>
    </citation>
    <scope>NUCLEOTIDE SEQUENCE</scope>
</reference>
<dbReference type="GO" id="GO:0046872">
    <property type="term" value="F:metal ion binding"/>
    <property type="evidence" value="ECO:0007669"/>
    <property type="project" value="UniProtKB-KW"/>
</dbReference>
<organism evidence="13">
    <name type="scientific">marine metagenome</name>
    <dbReference type="NCBI Taxonomy" id="408172"/>
    <lineage>
        <taxon>unclassified sequences</taxon>
        <taxon>metagenomes</taxon>
        <taxon>ecological metagenomes</taxon>
    </lineage>
</organism>
<evidence type="ECO:0000256" key="6">
    <source>
        <dbReference type="ARBA" id="ARBA00022833"/>
    </source>
</evidence>
<keyword evidence="7" id="KW-0067">ATP-binding</keyword>
<feature type="domain" description="Threonyl/alanyl tRNA synthetase SAD" evidence="12">
    <location>
        <begin position="109"/>
        <end position="159"/>
    </location>
</feature>
<dbReference type="SUPFAM" id="SSF55681">
    <property type="entry name" value="Class II aaRS and biotin synthetases"/>
    <property type="match status" value="1"/>
</dbReference>
<dbReference type="FunFam" id="3.30.54.20:FF:000002">
    <property type="entry name" value="Threonine--tRNA ligase"/>
    <property type="match status" value="1"/>
</dbReference>
<name>A0A383D872_9ZZZZ</name>
<evidence type="ECO:0000256" key="11">
    <source>
        <dbReference type="ARBA" id="ARBA00049515"/>
    </source>
</evidence>
<evidence type="ECO:0000313" key="13">
    <source>
        <dbReference type="EMBL" id="SVE40757.1"/>
    </source>
</evidence>
<protein>
    <recommendedName>
        <fullName evidence="2">threonine--tRNA ligase</fullName>
        <ecNumber evidence="2">6.1.1.3</ecNumber>
    </recommendedName>
    <alternativeName>
        <fullName evidence="10">Threonyl-tRNA synthetase</fullName>
    </alternativeName>
</protein>
<comment type="similarity">
    <text evidence="1">Belongs to the class-II aminoacyl-tRNA synthetase family.</text>
</comment>
<dbReference type="EC" id="6.1.1.3" evidence="2"/>
<evidence type="ECO:0000256" key="1">
    <source>
        <dbReference type="ARBA" id="ARBA00008226"/>
    </source>
</evidence>
<evidence type="ECO:0000256" key="10">
    <source>
        <dbReference type="ARBA" id="ARBA00031900"/>
    </source>
</evidence>
<dbReference type="PANTHER" id="PTHR11451">
    <property type="entry name" value="THREONINE-TRNA LIGASE"/>
    <property type="match status" value="1"/>
</dbReference>
<feature type="non-terminal residue" evidence="13">
    <location>
        <position position="1"/>
    </location>
</feature>
<evidence type="ECO:0000256" key="5">
    <source>
        <dbReference type="ARBA" id="ARBA00022741"/>
    </source>
</evidence>
<accession>A0A383D872</accession>
<dbReference type="FunFam" id="3.30.980.10:FF:000005">
    <property type="entry name" value="Threonyl-tRNA synthetase, mitochondrial"/>
    <property type="match status" value="1"/>
</dbReference>
<dbReference type="PANTHER" id="PTHR11451:SF44">
    <property type="entry name" value="THREONINE--TRNA LIGASE, CHLOROPLASTIC_MITOCHONDRIAL 2"/>
    <property type="match status" value="1"/>
</dbReference>
<dbReference type="InterPro" id="IPR045864">
    <property type="entry name" value="aa-tRNA-synth_II/BPL/LPL"/>
</dbReference>
<evidence type="ECO:0000256" key="7">
    <source>
        <dbReference type="ARBA" id="ARBA00022840"/>
    </source>
</evidence>
<evidence type="ECO:0000256" key="8">
    <source>
        <dbReference type="ARBA" id="ARBA00022917"/>
    </source>
</evidence>
<keyword evidence="8" id="KW-0648">Protein biosynthesis</keyword>
<keyword evidence="6" id="KW-0862">Zinc</keyword>